<dbReference type="InterPro" id="IPR029058">
    <property type="entry name" value="AB_hydrolase_fold"/>
</dbReference>
<dbReference type="PANTHER" id="PTHR37017:SF11">
    <property type="entry name" value="ESTERASE_LIPASE_THIOESTERASE DOMAIN-CONTAINING PROTEIN"/>
    <property type="match status" value="1"/>
</dbReference>
<dbReference type="Pfam" id="PF12697">
    <property type="entry name" value="Abhydrolase_6"/>
    <property type="match status" value="1"/>
</dbReference>
<reference evidence="2 3" key="1">
    <citation type="journal article" date="2014" name="Genome Biol. Evol.">
        <title>Comparative genomics and transcriptomics analyses reveal divergent lifestyle features of nematode endoparasitic fungus Hirsutella minnesotensis.</title>
        <authorList>
            <person name="Lai Y."/>
            <person name="Liu K."/>
            <person name="Zhang X."/>
            <person name="Zhang X."/>
            <person name="Li K."/>
            <person name="Wang N."/>
            <person name="Shu C."/>
            <person name="Wu Y."/>
            <person name="Wang C."/>
            <person name="Bushley K.E."/>
            <person name="Xiang M."/>
            <person name="Liu X."/>
        </authorList>
    </citation>
    <scope>NUCLEOTIDE SEQUENCE [LARGE SCALE GENOMIC DNA]</scope>
    <source>
        <strain evidence="2 3">3608</strain>
    </source>
</reference>
<evidence type="ECO:0000313" key="3">
    <source>
        <dbReference type="Proteomes" id="UP000054481"/>
    </source>
</evidence>
<dbReference type="InterPro" id="IPR000073">
    <property type="entry name" value="AB_hydrolase_1"/>
</dbReference>
<dbReference type="OrthoDB" id="408373at2759"/>
<proteinExistence type="predicted"/>
<evidence type="ECO:0000259" key="1">
    <source>
        <dbReference type="Pfam" id="PF12697"/>
    </source>
</evidence>
<name>A0A0F7ZT51_9HYPO</name>
<evidence type="ECO:0000313" key="2">
    <source>
        <dbReference type="EMBL" id="KJZ72503.1"/>
    </source>
</evidence>
<dbReference type="Gene3D" id="3.40.50.1820">
    <property type="entry name" value="alpha/beta hydrolase"/>
    <property type="match status" value="1"/>
</dbReference>
<keyword evidence="3" id="KW-1185">Reference proteome</keyword>
<accession>A0A0F7ZT51</accession>
<dbReference type="Proteomes" id="UP000054481">
    <property type="component" value="Unassembled WGS sequence"/>
</dbReference>
<dbReference type="PANTHER" id="PTHR37017">
    <property type="entry name" value="AB HYDROLASE-1 DOMAIN-CONTAINING PROTEIN-RELATED"/>
    <property type="match status" value="1"/>
</dbReference>
<sequence length="256" mass="27903">MASSTTPKPTLLLIQGSFQLQEVYAKLVKTLEASGFSVIHPALPSISGHDDPAFSSRTLADDARVIRRELEQLVEEQNKTVFVLMHSYGGLVGGEAIPEELSREARRRAGSAGGVIHLFYFAAVILSPGQSVLGVFGESPNTHVKPDGRFRIKNAADALYGDLPRDEALHWESKIVDQSYAVQQTPITQAAYMYIPSTYVVCELDQTVLPQYQQSFAETAGSRVLRIRADHSPMLGQTEGLVDLISSTVEQVVGST</sequence>
<dbReference type="EMBL" id="KQ030546">
    <property type="protein sequence ID" value="KJZ72503.1"/>
    <property type="molecule type" value="Genomic_DNA"/>
</dbReference>
<dbReference type="AlphaFoldDB" id="A0A0F7ZT51"/>
<organism evidence="2 3">
    <name type="scientific">Hirsutella minnesotensis 3608</name>
    <dbReference type="NCBI Taxonomy" id="1043627"/>
    <lineage>
        <taxon>Eukaryota</taxon>
        <taxon>Fungi</taxon>
        <taxon>Dikarya</taxon>
        <taxon>Ascomycota</taxon>
        <taxon>Pezizomycotina</taxon>
        <taxon>Sordariomycetes</taxon>
        <taxon>Hypocreomycetidae</taxon>
        <taxon>Hypocreales</taxon>
        <taxon>Ophiocordycipitaceae</taxon>
        <taxon>Hirsutella</taxon>
    </lineage>
</organism>
<dbReference type="SUPFAM" id="SSF53474">
    <property type="entry name" value="alpha/beta-Hydrolases"/>
    <property type="match status" value="1"/>
</dbReference>
<dbReference type="InterPro" id="IPR052897">
    <property type="entry name" value="Sec-Metab_Biosynth_Hydrolase"/>
</dbReference>
<protein>
    <recommendedName>
        <fullName evidence="1">AB hydrolase-1 domain-containing protein</fullName>
    </recommendedName>
</protein>
<feature type="domain" description="AB hydrolase-1" evidence="1">
    <location>
        <begin position="26"/>
        <end position="243"/>
    </location>
</feature>
<gene>
    <name evidence="2" type="ORF">HIM_08172</name>
</gene>